<dbReference type="GO" id="GO:0035361">
    <property type="term" value="C:Cul8-RING ubiquitin ligase complex"/>
    <property type="evidence" value="ECO:0007669"/>
    <property type="project" value="TreeGrafter"/>
</dbReference>
<feature type="region of interest" description="Disordered" evidence="1">
    <location>
        <begin position="365"/>
        <end position="414"/>
    </location>
</feature>
<feature type="compositionally biased region" description="Polar residues" evidence="1">
    <location>
        <begin position="435"/>
        <end position="451"/>
    </location>
</feature>
<feature type="compositionally biased region" description="Basic and acidic residues" evidence="1">
    <location>
        <begin position="781"/>
        <end position="817"/>
    </location>
</feature>
<dbReference type="GeneID" id="26304022"/>
<evidence type="ECO:0000313" key="3">
    <source>
        <dbReference type="Proteomes" id="UP000053758"/>
    </source>
</evidence>
<feature type="compositionally biased region" description="Polar residues" evidence="1">
    <location>
        <begin position="501"/>
        <end position="512"/>
    </location>
</feature>
<feature type="compositionally biased region" description="Polar residues" evidence="1">
    <location>
        <begin position="1701"/>
        <end position="1711"/>
    </location>
</feature>
<dbReference type="Proteomes" id="UP000053758">
    <property type="component" value="Unassembled WGS sequence"/>
</dbReference>
<dbReference type="RefSeq" id="XP_014656881.1">
    <property type="nucleotide sequence ID" value="XM_014801395.1"/>
</dbReference>
<feature type="compositionally biased region" description="Acidic residues" evidence="1">
    <location>
        <begin position="714"/>
        <end position="723"/>
    </location>
</feature>
<feature type="compositionally biased region" description="Low complexity" evidence="1">
    <location>
        <begin position="685"/>
        <end position="700"/>
    </location>
</feature>
<dbReference type="HOGENOM" id="CLU_233105_0_0_1"/>
<dbReference type="Pfam" id="PF09462">
    <property type="entry name" value="Mus7"/>
    <property type="match status" value="1"/>
</dbReference>
<dbReference type="PANTHER" id="PTHR28122:SF1">
    <property type="entry name" value="E3 UBIQUITIN-PROTEIN LIGASE SUBSTRATE RECEPTOR MMS22"/>
    <property type="match status" value="1"/>
</dbReference>
<feature type="region of interest" description="Disordered" evidence="1">
    <location>
        <begin position="55"/>
        <end position="78"/>
    </location>
</feature>
<dbReference type="PANTHER" id="PTHR28122">
    <property type="entry name" value="E3 UBIQUITIN-PROTEIN LIGASE SUBSTRATE RECEPTOR MMS22"/>
    <property type="match status" value="1"/>
</dbReference>
<feature type="compositionally biased region" description="Basic residues" evidence="1">
    <location>
        <begin position="754"/>
        <end position="774"/>
    </location>
</feature>
<evidence type="ECO:0000313" key="2">
    <source>
        <dbReference type="EMBL" id="GAK65094.1"/>
    </source>
</evidence>
<feature type="compositionally biased region" description="Basic and acidic residues" evidence="1">
    <location>
        <begin position="365"/>
        <end position="376"/>
    </location>
</feature>
<feature type="compositionally biased region" description="Basic and acidic residues" evidence="1">
    <location>
        <begin position="227"/>
        <end position="238"/>
    </location>
</feature>
<feature type="compositionally biased region" description="Polar residues" evidence="1">
    <location>
        <begin position="381"/>
        <end position="414"/>
    </location>
</feature>
<feature type="compositionally biased region" description="Polar residues" evidence="1">
    <location>
        <begin position="279"/>
        <end position="296"/>
    </location>
</feature>
<feature type="compositionally biased region" description="Polar residues" evidence="1">
    <location>
        <begin position="627"/>
        <end position="645"/>
    </location>
</feature>
<evidence type="ECO:0008006" key="4">
    <source>
        <dbReference type="Google" id="ProtNLM"/>
    </source>
</evidence>
<proteinExistence type="predicted"/>
<dbReference type="EMBL" id="DF830074">
    <property type="protein sequence ID" value="GAK65094.1"/>
    <property type="molecule type" value="Genomic_DNA"/>
</dbReference>
<dbReference type="InterPro" id="IPR019021">
    <property type="entry name" value="Mms22"/>
</dbReference>
<feature type="compositionally biased region" description="Low complexity" evidence="1">
    <location>
        <begin position="461"/>
        <end position="475"/>
    </location>
</feature>
<keyword evidence="3" id="KW-1185">Reference proteome</keyword>
<protein>
    <recommendedName>
        <fullName evidence="4">Methyl methanesulfonate-sensitivity protein 22</fullName>
    </recommendedName>
</protein>
<dbReference type="GO" id="GO:0031297">
    <property type="term" value="P:replication fork processing"/>
    <property type="evidence" value="ECO:0007669"/>
    <property type="project" value="InterPro"/>
</dbReference>
<feature type="region of interest" description="Disordered" evidence="1">
    <location>
        <begin position="1701"/>
        <end position="1722"/>
    </location>
</feature>
<feature type="region of interest" description="Disordered" evidence="1">
    <location>
        <begin position="621"/>
        <end position="724"/>
    </location>
</feature>
<dbReference type="GO" id="GO:0005634">
    <property type="term" value="C:nucleus"/>
    <property type="evidence" value="ECO:0007669"/>
    <property type="project" value="InterPro"/>
</dbReference>
<evidence type="ECO:0000256" key="1">
    <source>
        <dbReference type="SAM" id="MobiDB-lite"/>
    </source>
</evidence>
<gene>
    <name evidence="2" type="ORF">PAN0_007c3311</name>
</gene>
<feature type="region of interest" description="Disordered" evidence="1">
    <location>
        <begin position="119"/>
        <end position="327"/>
    </location>
</feature>
<accession>A0A081CEJ8</accession>
<feature type="compositionally biased region" description="Polar residues" evidence="1">
    <location>
        <begin position="166"/>
        <end position="189"/>
    </location>
</feature>
<name>A0A081CEJ8_PSEA2</name>
<feature type="compositionally biased region" description="Polar residues" evidence="1">
    <location>
        <begin position="542"/>
        <end position="556"/>
    </location>
</feature>
<feature type="compositionally biased region" description="Acidic residues" evidence="1">
    <location>
        <begin position="66"/>
        <end position="76"/>
    </location>
</feature>
<dbReference type="GO" id="GO:0000724">
    <property type="term" value="P:double-strand break repair via homologous recombination"/>
    <property type="evidence" value="ECO:0007669"/>
    <property type="project" value="TreeGrafter"/>
</dbReference>
<feature type="region of interest" description="Disordered" evidence="1">
    <location>
        <begin position="432"/>
        <end position="590"/>
    </location>
</feature>
<sequence>MLHIPNMQLDGRQGVARPKEVVPTSDDDDIFFISQSSTSMASNIASSSRVTLDTHLAPPPQIDLVNDGDEDDDGDETVLPVRPKARTYMDTLPRSLLENALDRSILPTTDAVEAVAPLSQTSALSSPPATPPLRPESPIDATDVRPRGSPSPVRILDNGGIEESLPPSQRSDATVPLPSSSQHIDSSQHFPLDPPLSPSTASQQPTRPPMDESPPLTPLRIPQVQTRTDDGLDGEAHRKPSPMPARQVASEPDLLPVATPPLSPLRIPSRPAAHRSPPMQAQTSPEMPRQSPQRNTTIDDERLARAAAAQPPTPPRRQLRARKAAQLNPYTLEAVRYQRALIRNDWEDAVVSQREWHRQERRRLAEEAARAQRDDPAAQGSGESQSQWLVPGSDPSSQAEYEADLTSSSQSVPTAPQVIVEIPVLGRSDFEQRQAGGSRSRGVTPSSSQAESLPDLAEILAKAARTTTRPSASADRAGEPGVQTTYKGARSAVLPADRPETQASDNSVQEQESGGAPILVPSRRKHPLRALSPSDTEDNVADQATSPRVQATVTIESSEDERPAPKPTTQRSRRRSRWSGNGSSSDSTDYERRFRQLKRMMPAGMARKHIRDLRAMRHGKAYHSDGHVSSSSTDNVPGHTANQNKPPVMPEESDDKLQPGQTRKRLRRHDSADNALLIDPDSESDSSSASTAPSRLRSLSPEPIAPRLRSPSPDSDEAEEMEEAPVGWWSVHRLESRTPFRERDAIDRMLSRTAGRKPSTKKARSQAVHSVHRQARLDGFLSHERSERQSGSKRSQLREIDQNRAKSGDTRDKDEQRARKKRRKTKKLDPRVGRTSSARQPGGAPIELRNPPVVRPRVKPRLDLERHDLLFARDPVKTLESARRGGNDKALDGFSSDDDEPWQVLSSLAQDGAAALPDARLAKPRNRPMALPTIREGEGTPLRNSLSSPSVSVASVGVTRINADAVRSPSTPTRALPPGTAHIPHQNLSIGPMPPIEAKHIDTWDDFEGISLDFGIAALASGQKLSHGASDLFARIQNLVALPERLLRREPTPRTWRGEVLRLDDTTLSMDMDADALSSNLPFYVDSLRLQISRMFDDAEDKADAARLSAKLVSDTGAFLGCWLVRCAQAAFEARRDAAALFACYRTMLERIEQLQTSILAIQQRTDAAKKHRNAVCLQLAWMRFELCWRAVAVCDAEAAFALEPEAPTVESLLAFARALMAVLLHHGLHRSVRALRNAVSASDDGAEGGLGTQDAAPLDDAASMWVGVIHLLDSFEKSRGIADGRLFWTQFEQAHARWDSTMQRAPLLRAESLWYCTFAMPLFSQISPSGSVQLPLLRECWSAVARALGMLRFRTDEASEISMGWHVLARRDAYVRIVLQRCCLLVSEWRWGMDGADLTLARLFDIFNSHKLADLPTETEHDFPAFLRDFDVRKLEVAVDREAREDPSFHLFVRLLARAGHALRLSVSEAKEGDRKIARLFSRMTPVRVMPFTRTDVPTSAQRSVLFNHYAVVMLLLHLVPASSPQRLRQIQSFLPAFGEADFTSQVTNVRAMMYVAVEFRHHRLDLAPVVKWFGDTITSLRKEYGEIDRIVRQHDTPHGGQRVAAVFENAPKRQAVLRRKEEVARLLVVALRSIQHVIRHADLEGAAAKLPDQQLLHPAWTHELLAAQIALEPRIGQEGLKCIQTFLLARIRAFSTSATHHSVANNPTSNGGGGGEDSQDSFAELFDAADDDFDFEDPLLARLLDGTTDTEQVVSTAVAEAEERKQWDREFGDLVKVNISPALFQLLSNVYHPDARVVMGLGVTERLGTDTARAGASTRMAQLIQAAEARQFLELVVDCWAGCAQVLVANGLRAWSSYLGFGNESWKRIDHAVGRRDVALRFMQNLLTLDPGALDRKEYEVECVAVWIQTAVARVLSVQNVFTVELVKTASSRYLALLPSLTARWSEVMPDGDIDLDTFADIRPRMLDATLTWIATELRDAQGTAHTVLSALLSALRAYVEDAPNSSAGAEYVAFANDTLSALQQRMQGAQLSAALLSDVAQAKQVIDSRLHPRQ</sequence>
<feature type="compositionally biased region" description="Pro residues" evidence="1">
    <location>
        <begin position="206"/>
        <end position="217"/>
    </location>
</feature>
<organism evidence="2">
    <name type="scientific">Pseudozyma antarctica</name>
    <name type="common">Yeast</name>
    <name type="synonym">Candida antarctica</name>
    <dbReference type="NCBI Taxonomy" id="84753"/>
    <lineage>
        <taxon>Eukaryota</taxon>
        <taxon>Fungi</taxon>
        <taxon>Dikarya</taxon>
        <taxon>Basidiomycota</taxon>
        <taxon>Ustilaginomycotina</taxon>
        <taxon>Ustilaginomycetes</taxon>
        <taxon>Ustilaginales</taxon>
        <taxon>Ustilaginaceae</taxon>
        <taxon>Moesziomyces</taxon>
    </lineage>
</organism>
<feature type="region of interest" description="Disordered" evidence="1">
    <location>
        <begin position="745"/>
        <end position="851"/>
    </location>
</feature>
<feature type="compositionally biased region" description="Low complexity" evidence="1">
    <location>
        <begin position="578"/>
        <end position="587"/>
    </location>
</feature>
<reference evidence="2" key="1">
    <citation type="submission" date="2014-07" db="EMBL/GenBank/DDBJ databases">
        <title>Draft genome sequence of the yeast Pseudozyma antarctica JCM 10317 known as a producer of lipase B which used in a wide range of industrial applications.</title>
        <authorList>
            <person name="Morita T."/>
            <person name="Saika A."/>
            <person name="Koike H."/>
        </authorList>
    </citation>
    <scope>NUCLEOTIDE SEQUENCE</scope>
    <source>
        <strain evidence="2">JCM 10317</strain>
    </source>
</reference>